<comment type="subcellular location">
    <subcellularLocation>
        <location evidence="1">Secreted</location>
    </subcellularLocation>
</comment>
<keyword evidence="4" id="KW-0325">Glycoprotein</keyword>
<accession>A0AAV1EU74</accession>
<dbReference type="InterPro" id="IPR012674">
    <property type="entry name" value="Calycin"/>
</dbReference>
<feature type="signal peptide" evidence="5">
    <location>
        <begin position="1"/>
        <end position="23"/>
    </location>
</feature>
<dbReference type="AlphaFoldDB" id="A0AAV1EU74"/>
<organism evidence="6 7">
    <name type="scientific">Xyrichtys novacula</name>
    <name type="common">Pearly razorfish</name>
    <name type="synonym">Hemipteronotus novacula</name>
    <dbReference type="NCBI Taxonomy" id="13765"/>
    <lineage>
        <taxon>Eukaryota</taxon>
        <taxon>Metazoa</taxon>
        <taxon>Chordata</taxon>
        <taxon>Craniata</taxon>
        <taxon>Vertebrata</taxon>
        <taxon>Euteleostomi</taxon>
        <taxon>Actinopterygii</taxon>
        <taxon>Neopterygii</taxon>
        <taxon>Teleostei</taxon>
        <taxon>Neoteleostei</taxon>
        <taxon>Acanthomorphata</taxon>
        <taxon>Eupercaria</taxon>
        <taxon>Labriformes</taxon>
        <taxon>Labridae</taxon>
        <taxon>Xyrichtys</taxon>
    </lineage>
</organism>
<evidence type="ECO:0000313" key="7">
    <source>
        <dbReference type="Proteomes" id="UP001178508"/>
    </source>
</evidence>
<evidence type="ECO:0000256" key="4">
    <source>
        <dbReference type="ARBA" id="ARBA00023180"/>
    </source>
</evidence>
<dbReference type="Proteomes" id="UP001178508">
    <property type="component" value="Chromosome 3"/>
</dbReference>
<dbReference type="PANTHER" id="PTHR11967:SF2">
    <property type="entry name" value="ALPHA-1-ACID GLYCOPROTEIN 1"/>
    <property type="match status" value="1"/>
</dbReference>
<protein>
    <submittedName>
        <fullName evidence="6">Uncharacterized protein LOC117816507</fullName>
    </submittedName>
</protein>
<dbReference type="Gene3D" id="2.40.128.20">
    <property type="match status" value="1"/>
</dbReference>
<feature type="chain" id="PRO_5043830282" evidence="5">
    <location>
        <begin position="24"/>
        <end position="222"/>
    </location>
</feature>
<dbReference type="PANTHER" id="PTHR11967">
    <property type="entry name" value="ALPHA-1-ACID GLYCOPROTEIN"/>
    <property type="match status" value="1"/>
</dbReference>
<keyword evidence="3 5" id="KW-0732">Signal</keyword>
<dbReference type="EMBL" id="OY660866">
    <property type="protein sequence ID" value="CAJ1052220.1"/>
    <property type="molecule type" value="Genomic_DNA"/>
</dbReference>
<dbReference type="GO" id="GO:0005576">
    <property type="term" value="C:extracellular region"/>
    <property type="evidence" value="ECO:0007669"/>
    <property type="project" value="UniProtKB-SubCell"/>
</dbReference>
<sequence>MKMCAAAAAAVVVLLSLFSVGLSAPLTSCESLLKPITITREEILGRWMYIGGSSNIPGSRSVAHLMTSVWVDLSATSQENVLSLLQSQKIYGDCSSFLYNVTFQNSVMLIEEPFFLKEVYLPTECPDCLLAIEDIVSGTDNFRSLLLFSRSKSVPPAMIEMLKRQAVCLQMPSPIIMKTDEEPCRDDITPEEGLDTLNKLLESKMGLRVARVLDSLFDYFWN</sequence>
<evidence type="ECO:0000256" key="1">
    <source>
        <dbReference type="ARBA" id="ARBA00004613"/>
    </source>
</evidence>
<name>A0AAV1EU74_XYRNO</name>
<gene>
    <name evidence="6" type="ORF">XNOV1_A037981</name>
</gene>
<reference evidence="6" key="1">
    <citation type="submission" date="2023-08" db="EMBL/GenBank/DDBJ databases">
        <authorList>
            <person name="Alioto T."/>
            <person name="Alioto T."/>
            <person name="Gomez Garrido J."/>
        </authorList>
    </citation>
    <scope>NUCLEOTIDE SEQUENCE</scope>
</reference>
<dbReference type="SUPFAM" id="SSF50814">
    <property type="entry name" value="Lipocalins"/>
    <property type="match status" value="1"/>
</dbReference>
<keyword evidence="2" id="KW-0964">Secreted</keyword>
<proteinExistence type="predicted"/>
<evidence type="ECO:0000256" key="2">
    <source>
        <dbReference type="ARBA" id="ARBA00022525"/>
    </source>
</evidence>
<keyword evidence="7" id="KW-1185">Reference proteome</keyword>
<evidence type="ECO:0000256" key="5">
    <source>
        <dbReference type="SAM" id="SignalP"/>
    </source>
</evidence>
<evidence type="ECO:0000256" key="3">
    <source>
        <dbReference type="ARBA" id="ARBA00022729"/>
    </source>
</evidence>
<evidence type="ECO:0000313" key="6">
    <source>
        <dbReference type="EMBL" id="CAJ1052220.1"/>
    </source>
</evidence>